<organism evidence="3 4">
    <name type="scientific">Desulfotalea psychrophila (strain LSv54 / DSM 12343)</name>
    <dbReference type="NCBI Taxonomy" id="177439"/>
    <lineage>
        <taxon>Bacteria</taxon>
        <taxon>Pseudomonadati</taxon>
        <taxon>Thermodesulfobacteriota</taxon>
        <taxon>Desulfobulbia</taxon>
        <taxon>Desulfobulbales</taxon>
        <taxon>Desulfocapsaceae</taxon>
        <taxon>Desulfotalea</taxon>
    </lineage>
</organism>
<name>Q6ARJ5_DESPS</name>
<keyword evidence="4" id="KW-1185">Reference proteome</keyword>
<dbReference type="eggNOG" id="COG0404">
    <property type="taxonomic scope" value="Bacteria"/>
</dbReference>
<dbReference type="AlphaFoldDB" id="Q6ARJ5"/>
<dbReference type="InterPro" id="IPR006222">
    <property type="entry name" value="GCVT_N"/>
</dbReference>
<dbReference type="PANTHER" id="PTHR43757">
    <property type="entry name" value="AMINOMETHYLTRANSFERASE"/>
    <property type="match status" value="1"/>
</dbReference>
<dbReference type="RefSeq" id="WP_011187546.1">
    <property type="nucleotide sequence ID" value="NC_006138.1"/>
</dbReference>
<dbReference type="InterPro" id="IPR027266">
    <property type="entry name" value="TrmE/GcvT-like"/>
</dbReference>
<dbReference type="Pfam" id="PF01571">
    <property type="entry name" value="GCV_T"/>
    <property type="match status" value="1"/>
</dbReference>
<gene>
    <name evidence="3" type="ordered locus">DP0301</name>
</gene>
<evidence type="ECO:0000259" key="2">
    <source>
        <dbReference type="Pfam" id="PF01571"/>
    </source>
</evidence>
<feature type="domain" description="GCVT N-terminal" evidence="2">
    <location>
        <begin position="11"/>
        <end position="271"/>
    </location>
</feature>
<dbReference type="HOGENOM" id="CLU_007884_10_2_7"/>
<proteinExistence type="predicted"/>
<dbReference type="PANTHER" id="PTHR43757:SF2">
    <property type="entry name" value="AMINOMETHYLTRANSFERASE, MITOCHONDRIAL"/>
    <property type="match status" value="1"/>
</dbReference>
<dbReference type="OrthoDB" id="9774591at2"/>
<evidence type="ECO:0000313" key="3">
    <source>
        <dbReference type="EMBL" id="CAG35030.1"/>
    </source>
</evidence>
<dbReference type="KEGG" id="dps:DP0301"/>
<protein>
    <submittedName>
        <fullName evidence="3">Related to glycine cleavage system, T protein</fullName>
    </submittedName>
</protein>
<accession>Q6ARJ5</accession>
<evidence type="ECO:0000313" key="4">
    <source>
        <dbReference type="Proteomes" id="UP000000602"/>
    </source>
</evidence>
<evidence type="ECO:0000256" key="1">
    <source>
        <dbReference type="PIRSR" id="PIRSR006487-1"/>
    </source>
</evidence>
<dbReference type="SUPFAM" id="SSF103025">
    <property type="entry name" value="Folate-binding domain"/>
    <property type="match status" value="1"/>
</dbReference>
<dbReference type="PIRSF" id="PIRSF006487">
    <property type="entry name" value="GcvT"/>
    <property type="match status" value="1"/>
</dbReference>
<sequence>MENTDVKKTTLHTYHVEQGAHMALFGGYDMPLWYPVGAKAEHLAVVESAGIFDTSHMSVLTVQGAGSRAVLQHCFTKDLERAIGPKKLALPVGRCVYGLFLLEDGSVLDDALVYMLAENSYMVVVNAGMGGSVVSHLENHAADGVDIADCTASVGKMDLQGPFSAVILKKIIKNPEDLFAPLPYFSFKGGTADCPTATEVELLDGTSFMVSRTGYTGEFGFEFFIEREKLVQLWQIVLAAGAEYGLIACGLASRDSLRAGAVLPLSHQDIGAWPFTNTPWPFALPYGEDGNFTKDFVGADVVSEPCTDDFTYPFAGFDPRKIQVEEDTVVVDDEGETIGHVLTCTTDMAIGRVDGQIYSITSPVEKGCPQDFSPRGLSCGFIRVTCPLEIGDEVTLRCGKRKIKVEIRGDIRPDRTARKAAKSMLLVEK</sequence>
<reference evidence="4" key="1">
    <citation type="journal article" date="2004" name="Environ. Microbiol.">
        <title>The genome of Desulfotalea psychrophila, a sulfate-reducing bacterium from permanently cold Arctic sediments.</title>
        <authorList>
            <person name="Rabus R."/>
            <person name="Ruepp A."/>
            <person name="Frickey T."/>
            <person name="Rattei T."/>
            <person name="Fartmann B."/>
            <person name="Stark M."/>
            <person name="Bauer M."/>
            <person name="Zibat A."/>
            <person name="Lombardot T."/>
            <person name="Becker I."/>
            <person name="Amann J."/>
            <person name="Gellner K."/>
            <person name="Teeling H."/>
            <person name="Leuschner W.D."/>
            <person name="Gloeckner F.-O."/>
            <person name="Lupas A.N."/>
            <person name="Amann R."/>
            <person name="Klenk H.-P."/>
        </authorList>
    </citation>
    <scope>NUCLEOTIDE SEQUENCE [LARGE SCALE GENOMIC DNA]</scope>
    <source>
        <strain evidence="4">DSM 12343 / LSv54</strain>
    </source>
</reference>
<dbReference type="Gene3D" id="3.30.1360.120">
    <property type="entry name" value="Probable tRNA modification gtpase trme, domain 1"/>
    <property type="match status" value="1"/>
</dbReference>
<feature type="binding site" evidence="1">
    <location>
        <position position="222"/>
    </location>
    <ligand>
        <name>substrate</name>
    </ligand>
</feature>
<dbReference type="Proteomes" id="UP000000602">
    <property type="component" value="Chromosome"/>
</dbReference>
<dbReference type="STRING" id="177439.DP0301"/>
<dbReference type="InterPro" id="IPR028896">
    <property type="entry name" value="GcvT/YgfZ/DmdA"/>
</dbReference>
<dbReference type="EMBL" id="CR522870">
    <property type="protein sequence ID" value="CAG35030.1"/>
    <property type="molecule type" value="Genomic_DNA"/>
</dbReference>